<proteinExistence type="predicted"/>
<dbReference type="EMBL" id="LUEZ02000113">
    <property type="protein sequence ID" value="RDB17291.1"/>
    <property type="molecule type" value="Genomic_DNA"/>
</dbReference>
<dbReference type="AlphaFoldDB" id="A0A369J5G6"/>
<protein>
    <submittedName>
        <fullName evidence="2">Uncharacterized protein</fullName>
    </submittedName>
</protein>
<accession>A0A369J5G6</accession>
<organism evidence="2 3">
    <name type="scientific">Hypsizygus marmoreus</name>
    <name type="common">White beech mushroom</name>
    <name type="synonym">Agaricus marmoreus</name>
    <dbReference type="NCBI Taxonomy" id="39966"/>
    <lineage>
        <taxon>Eukaryota</taxon>
        <taxon>Fungi</taxon>
        <taxon>Dikarya</taxon>
        <taxon>Basidiomycota</taxon>
        <taxon>Agaricomycotina</taxon>
        <taxon>Agaricomycetes</taxon>
        <taxon>Agaricomycetidae</taxon>
        <taxon>Agaricales</taxon>
        <taxon>Tricholomatineae</taxon>
        <taxon>Lyophyllaceae</taxon>
        <taxon>Hypsizygus</taxon>
    </lineage>
</organism>
<sequence length="557" mass="59932">MPLANQGHSNNWNSKGRKTCSAAKSYKRLKKIVSGRRRNKSTQEETTDHTVAPIDEHRNVDGEEPTATPGRSAPLSGIPGVDSPSVHPTSGEALAGSRGGIGVAPLLGAHQGAAHASAQQGVEPAHPGVSLGIFDTQAPAIDHAIPYHQFEVHDGFTSFLLCRHARVNIENSFIIVTLCDCNTHPRLVSQPIVRNVPLPVPNARRASGELSPLGGSPNLNHHITLGANQPNNTTLDSTGGPILPPVDANASPNQSTVPFLHNAPNHDLSAGPSTNEALPSNGAPIPADSPHDDLHDNNTNTVSGHIAPHDNFSSGQMVRRVWDETWKGSLDVEASIDEALEIFEKCTELVGLQLFLPLIHSPLTHTDVWAPRLRSLTITAQVDPGPLFDNLMFSSLTFLRIIGHPDFSFPSDVGSRLHGMLLRSKAELKHLSLIGVFPLESHLIELFQTFGTAIEELTVISGRLSRPPPMLEDRMVSDAVIASLTRSINPLLPRLKALALSPCKCSDGAFAAMVESHANNDLTTVSYGFVDRSSHANDVHRLNRLHSLGRMHITPIL</sequence>
<evidence type="ECO:0000313" key="3">
    <source>
        <dbReference type="Proteomes" id="UP000076154"/>
    </source>
</evidence>
<dbReference type="InParanoid" id="A0A369J5G6"/>
<feature type="compositionally biased region" description="Basic residues" evidence="1">
    <location>
        <begin position="25"/>
        <end position="40"/>
    </location>
</feature>
<feature type="region of interest" description="Disordered" evidence="1">
    <location>
        <begin position="1"/>
        <end position="97"/>
    </location>
</feature>
<feature type="compositionally biased region" description="Polar residues" evidence="1">
    <location>
        <begin position="1"/>
        <end position="14"/>
    </location>
</feature>
<evidence type="ECO:0000256" key="1">
    <source>
        <dbReference type="SAM" id="MobiDB-lite"/>
    </source>
</evidence>
<feature type="compositionally biased region" description="Basic and acidic residues" evidence="1">
    <location>
        <begin position="41"/>
        <end position="61"/>
    </location>
</feature>
<reference evidence="2" key="1">
    <citation type="submission" date="2018-04" db="EMBL/GenBank/DDBJ databases">
        <title>Whole genome sequencing of Hypsizygus marmoreus.</title>
        <authorList>
            <person name="Choi I.-G."/>
            <person name="Min B."/>
            <person name="Kim J.-G."/>
            <person name="Kim S."/>
            <person name="Oh Y.-L."/>
            <person name="Kong W.-S."/>
            <person name="Park H."/>
            <person name="Jeong J."/>
            <person name="Song E.-S."/>
        </authorList>
    </citation>
    <scope>NUCLEOTIDE SEQUENCE [LARGE SCALE GENOMIC DNA]</scope>
    <source>
        <strain evidence="2">51987-8</strain>
    </source>
</reference>
<comment type="caution">
    <text evidence="2">The sequence shown here is derived from an EMBL/GenBank/DDBJ whole genome shotgun (WGS) entry which is preliminary data.</text>
</comment>
<gene>
    <name evidence="2" type="ORF">Hypma_001937</name>
</gene>
<evidence type="ECO:0000313" key="2">
    <source>
        <dbReference type="EMBL" id="RDB17291.1"/>
    </source>
</evidence>
<keyword evidence="3" id="KW-1185">Reference proteome</keyword>
<name>A0A369J5G6_HYPMA</name>
<dbReference type="Proteomes" id="UP000076154">
    <property type="component" value="Unassembled WGS sequence"/>
</dbReference>
<feature type="region of interest" description="Disordered" evidence="1">
    <location>
        <begin position="263"/>
        <end position="310"/>
    </location>
</feature>